<organism evidence="3 4">
    <name type="scientific">Liquorilactobacillus sucicola DSM 21376 = JCM 15457</name>
    <dbReference type="NCBI Taxonomy" id="1423806"/>
    <lineage>
        <taxon>Bacteria</taxon>
        <taxon>Bacillati</taxon>
        <taxon>Bacillota</taxon>
        <taxon>Bacilli</taxon>
        <taxon>Lactobacillales</taxon>
        <taxon>Lactobacillaceae</taxon>
        <taxon>Liquorilactobacillus</taxon>
    </lineage>
</organism>
<keyword evidence="2" id="KW-0472">Membrane</keyword>
<feature type="region of interest" description="Disordered" evidence="1">
    <location>
        <begin position="156"/>
        <end position="263"/>
    </location>
</feature>
<dbReference type="NCBIfam" id="TIGR04145">
    <property type="entry name" value="Firmicu_CTERM"/>
    <property type="match status" value="2"/>
</dbReference>
<keyword evidence="4" id="KW-1185">Reference proteome</keyword>
<dbReference type="Proteomes" id="UP000050961">
    <property type="component" value="Unassembled WGS sequence"/>
</dbReference>
<evidence type="ECO:0000256" key="2">
    <source>
        <dbReference type="SAM" id="Phobius"/>
    </source>
</evidence>
<dbReference type="EMBL" id="AYZF01000004">
    <property type="protein sequence ID" value="KRN07357.1"/>
    <property type="molecule type" value="Genomic_DNA"/>
</dbReference>
<evidence type="ECO:0000313" key="3">
    <source>
        <dbReference type="EMBL" id="KRN07357.1"/>
    </source>
</evidence>
<feature type="compositionally biased region" description="Low complexity" evidence="1">
    <location>
        <begin position="175"/>
        <end position="238"/>
    </location>
</feature>
<dbReference type="Gene3D" id="2.60.40.1190">
    <property type="match status" value="1"/>
</dbReference>
<feature type="compositionally biased region" description="Polar residues" evidence="1">
    <location>
        <begin position="156"/>
        <end position="174"/>
    </location>
</feature>
<keyword evidence="2" id="KW-1133">Transmembrane helix</keyword>
<proteinExistence type="predicted"/>
<name>A0A0R2E4V7_9LACO</name>
<dbReference type="STRING" id="1423806.FD15_GL002304"/>
<dbReference type="InterPro" id="IPR026409">
    <property type="entry name" value="Firmicu_CTERM"/>
</dbReference>
<evidence type="ECO:0000313" key="4">
    <source>
        <dbReference type="Proteomes" id="UP000050961"/>
    </source>
</evidence>
<dbReference type="PATRIC" id="fig|1423806.3.peg.2358"/>
<evidence type="ECO:0000256" key="1">
    <source>
        <dbReference type="SAM" id="MobiDB-lite"/>
    </source>
</evidence>
<dbReference type="eggNOG" id="ENOG50325XR">
    <property type="taxonomic scope" value="Bacteria"/>
</dbReference>
<accession>A0A0R2E4V7</accession>
<feature type="compositionally biased region" description="Basic and acidic residues" evidence="1">
    <location>
        <begin position="251"/>
        <end position="263"/>
    </location>
</feature>
<protein>
    <recommendedName>
        <fullName evidence="5">Firmicu-CTERM sorting domain-containing protein</fullName>
    </recommendedName>
</protein>
<gene>
    <name evidence="3" type="ORF">FD15_GL002304</name>
</gene>
<feature type="transmembrane region" description="Helical" evidence="2">
    <location>
        <begin position="416"/>
        <end position="434"/>
    </location>
</feature>
<reference evidence="3 4" key="1">
    <citation type="journal article" date="2015" name="Genome Announc.">
        <title>Expanding the biotechnology potential of lactobacilli through comparative genomics of 213 strains and associated genera.</title>
        <authorList>
            <person name="Sun Z."/>
            <person name="Harris H.M."/>
            <person name="McCann A."/>
            <person name="Guo C."/>
            <person name="Argimon S."/>
            <person name="Zhang W."/>
            <person name="Yang X."/>
            <person name="Jeffery I.B."/>
            <person name="Cooney J.C."/>
            <person name="Kagawa T.F."/>
            <person name="Liu W."/>
            <person name="Song Y."/>
            <person name="Salvetti E."/>
            <person name="Wrobel A."/>
            <person name="Rasinkangas P."/>
            <person name="Parkhill J."/>
            <person name="Rea M.C."/>
            <person name="O'Sullivan O."/>
            <person name="Ritari J."/>
            <person name="Douillard F.P."/>
            <person name="Paul Ross R."/>
            <person name="Yang R."/>
            <person name="Briner A.E."/>
            <person name="Felis G.E."/>
            <person name="de Vos W.M."/>
            <person name="Barrangou R."/>
            <person name="Klaenhammer T.R."/>
            <person name="Caufield P.W."/>
            <person name="Cui Y."/>
            <person name="Zhang H."/>
            <person name="O'Toole P.W."/>
        </authorList>
    </citation>
    <scope>NUCLEOTIDE SEQUENCE [LARGE SCALE GENOMIC DNA]</scope>
    <source>
        <strain evidence="3 4">DSM 21376</strain>
    </source>
</reference>
<dbReference type="SUPFAM" id="SSF49344">
    <property type="entry name" value="CBD9-like"/>
    <property type="match status" value="1"/>
</dbReference>
<sequence length="446" mass="48138">MMMKKLILVLFTMLSLFLISIDRVYADSHADIKIDGQFNDWDHINKAQVGYYNMGSWTMVVSEDTLSFYIDNGNNSNISIPDKNYTLKVGNRSYDLEFNNSDGQVSVTARDINDSWRSLGNVGTGIIKKDGSKQTGEFSVPLMKLGISTANAAETTLNNPNLGPQTVTATASQINSSSSDSSNSSSSSSANSSSSSSSNSSSSSASETSSSNSAEGSSTPQDSASSSSSQASPNNQTNDLGISIDGNFNDWSDKPKAPMKIEGDDDNIKYVSLLADDKNIYFYIEMRPVLSGGYVNFQPSGYELTVGNAKYFLDLNKNKTVELNEGQVKLVTLGIYNSKTDKYEKLDDHVAVTKKKITQKMGDGSTVTGEGYLFECAVPLSELKESSNMPGQTIALANKNLWTGQINASGGSTKPIILAVVGLLIAIFSAYKYGNCKSKSWRNNTK</sequence>
<keyword evidence="2" id="KW-0812">Transmembrane</keyword>
<dbReference type="AlphaFoldDB" id="A0A0R2E4V7"/>
<evidence type="ECO:0008006" key="5">
    <source>
        <dbReference type="Google" id="ProtNLM"/>
    </source>
</evidence>
<comment type="caution">
    <text evidence="3">The sequence shown here is derived from an EMBL/GenBank/DDBJ whole genome shotgun (WGS) entry which is preliminary data.</text>
</comment>